<organism evidence="2 3">
    <name type="scientific">Flammeovirga kamogawensis</name>
    <dbReference type="NCBI Taxonomy" id="373891"/>
    <lineage>
        <taxon>Bacteria</taxon>
        <taxon>Pseudomonadati</taxon>
        <taxon>Bacteroidota</taxon>
        <taxon>Cytophagia</taxon>
        <taxon>Cytophagales</taxon>
        <taxon>Flammeovirgaceae</taxon>
        <taxon>Flammeovirga</taxon>
    </lineage>
</organism>
<evidence type="ECO:0000313" key="2">
    <source>
        <dbReference type="EMBL" id="QWG08717.1"/>
    </source>
</evidence>
<dbReference type="Proteomes" id="UP000682802">
    <property type="component" value="Chromosome 1"/>
</dbReference>
<reference evidence="2 3" key="1">
    <citation type="submission" date="2021-05" db="EMBL/GenBank/DDBJ databases">
        <title>Comparative genomic studies on the polysaccharide-degrading batcterial strains of the Flammeovirga genus.</title>
        <authorList>
            <person name="Zewei F."/>
            <person name="Zheng Z."/>
            <person name="Yu L."/>
            <person name="Ruyue G."/>
            <person name="Yanhong M."/>
            <person name="Yuanyuan C."/>
            <person name="Jingyan G."/>
            <person name="Wenjun H."/>
        </authorList>
    </citation>
    <scope>NUCLEOTIDE SEQUENCE [LARGE SCALE GENOMIC DNA]</scope>
    <source>
        <strain evidence="2 3">YS10</strain>
    </source>
</reference>
<dbReference type="RefSeq" id="WP_144072630.1">
    <property type="nucleotide sequence ID" value="NZ_CP076128.1"/>
</dbReference>
<dbReference type="PROSITE" id="PS51257">
    <property type="entry name" value="PROKAR_LIPOPROTEIN"/>
    <property type="match status" value="1"/>
</dbReference>
<keyword evidence="3" id="KW-1185">Reference proteome</keyword>
<dbReference type="EMBL" id="CP076128">
    <property type="protein sequence ID" value="QWG08717.1"/>
    <property type="molecule type" value="Genomic_DNA"/>
</dbReference>
<proteinExistence type="predicted"/>
<feature type="region of interest" description="Disordered" evidence="1">
    <location>
        <begin position="44"/>
        <end position="76"/>
    </location>
</feature>
<feature type="compositionally biased region" description="Basic and acidic residues" evidence="1">
    <location>
        <begin position="44"/>
        <end position="63"/>
    </location>
</feature>
<gene>
    <name evidence="2" type="ORF">KM029_07200</name>
</gene>
<accession>A0ABX8GZD7</accession>
<protein>
    <submittedName>
        <fullName evidence="2">Uncharacterized protein</fullName>
    </submittedName>
</protein>
<sequence length="196" mass="22158">MKNLLILLFLSLSFFSCSDKEEPQPIVKEVVKANNTKDNTVDIVKKEKATEDTSKTKKEESKKTPTSTQTSISNKKKVTHSSGKSIFIDPLLKISASELDRYFIIKNSISKLMKEHSDYNSKWKLALKKSKDITKEISELKAKKASQSEIDAKYEAFKKETVNIFRNASKTGNLSRAIDKAQKDLDGIIITYSITE</sequence>
<evidence type="ECO:0000256" key="1">
    <source>
        <dbReference type="SAM" id="MobiDB-lite"/>
    </source>
</evidence>
<name>A0ABX8GZD7_9BACT</name>
<evidence type="ECO:0000313" key="3">
    <source>
        <dbReference type="Proteomes" id="UP000682802"/>
    </source>
</evidence>